<evidence type="ECO:0000256" key="1">
    <source>
        <dbReference type="SAM" id="MobiDB-lite"/>
    </source>
</evidence>
<protein>
    <submittedName>
        <fullName evidence="2">Uncharacterized protein</fullName>
    </submittedName>
</protein>
<sequence>MHRRRASVVPICSQPFEPTSLIGRDPSSLSSCRRRAHDQRGSVGSYGITSENSSTSSSSSNLSQIGRGRRSADDLEGEEEEMDAKHFAYGDGLPVGPSPSASSGSESSTSSSPSSSLSSSSSGISTSFAAPELFEAHLRYSQTLFTHTNKMWEADRLAIERSREASSRDTVTRLGHFVGLLGSGGSSTTSSAGGRRRGRSASEATSASGKTKTHRRGKSEKI</sequence>
<organism evidence="2 3">
    <name type="scientific">Tilletia indica</name>
    <dbReference type="NCBI Taxonomy" id="43049"/>
    <lineage>
        <taxon>Eukaryota</taxon>
        <taxon>Fungi</taxon>
        <taxon>Dikarya</taxon>
        <taxon>Basidiomycota</taxon>
        <taxon>Ustilaginomycotina</taxon>
        <taxon>Exobasidiomycetes</taxon>
        <taxon>Tilletiales</taxon>
        <taxon>Tilletiaceae</taxon>
        <taxon>Tilletia</taxon>
    </lineage>
</organism>
<dbReference type="AlphaFoldDB" id="A0A177TXM7"/>
<accession>A0A177TXM7</accession>
<evidence type="ECO:0000313" key="2">
    <source>
        <dbReference type="EMBL" id="KAE8260637.1"/>
    </source>
</evidence>
<feature type="compositionally biased region" description="Low complexity" evidence="1">
    <location>
        <begin position="49"/>
        <end position="63"/>
    </location>
</feature>
<name>A0A177TXM7_9BASI</name>
<feature type="region of interest" description="Disordered" evidence="1">
    <location>
        <begin position="1"/>
        <end position="123"/>
    </location>
</feature>
<dbReference type="EMBL" id="LWDF02000007">
    <property type="protein sequence ID" value="KAE8260637.1"/>
    <property type="molecule type" value="Genomic_DNA"/>
</dbReference>
<feature type="compositionally biased region" description="Basic residues" evidence="1">
    <location>
        <begin position="211"/>
        <end position="222"/>
    </location>
</feature>
<keyword evidence="3" id="KW-1185">Reference proteome</keyword>
<evidence type="ECO:0000313" key="3">
    <source>
        <dbReference type="Proteomes" id="UP000077521"/>
    </source>
</evidence>
<reference evidence="2" key="1">
    <citation type="submission" date="2016-04" db="EMBL/GenBank/DDBJ databases">
        <authorList>
            <person name="Nguyen H.D."/>
            <person name="Samba Siva P."/>
            <person name="Cullis J."/>
            <person name="Levesque C.A."/>
            <person name="Hambleton S."/>
        </authorList>
    </citation>
    <scope>NUCLEOTIDE SEQUENCE</scope>
    <source>
        <strain evidence="2">DAOMC 236416</strain>
    </source>
</reference>
<dbReference type="Proteomes" id="UP000077521">
    <property type="component" value="Unassembled WGS sequence"/>
</dbReference>
<feature type="compositionally biased region" description="Low complexity" evidence="1">
    <location>
        <begin position="98"/>
        <end position="123"/>
    </location>
</feature>
<gene>
    <name evidence="2" type="ORF">A4X13_0g228</name>
</gene>
<feature type="region of interest" description="Disordered" evidence="1">
    <location>
        <begin position="179"/>
        <end position="222"/>
    </location>
</feature>
<comment type="caution">
    <text evidence="2">The sequence shown here is derived from an EMBL/GenBank/DDBJ whole genome shotgun (WGS) entry which is preliminary data.</text>
</comment>
<reference evidence="2" key="2">
    <citation type="journal article" date="2019" name="IMA Fungus">
        <title>Genome sequencing and comparison of five Tilletia species to identify candidate genes for the detection of regulated species infecting wheat.</title>
        <authorList>
            <person name="Nguyen H.D.T."/>
            <person name="Sultana T."/>
            <person name="Kesanakurti P."/>
            <person name="Hambleton S."/>
        </authorList>
    </citation>
    <scope>NUCLEOTIDE SEQUENCE</scope>
    <source>
        <strain evidence="2">DAOMC 236416</strain>
    </source>
</reference>
<proteinExistence type="predicted"/>